<dbReference type="EMBL" id="BMCP01000001">
    <property type="protein sequence ID" value="GGE37060.1"/>
    <property type="molecule type" value="Genomic_DNA"/>
</dbReference>
<dbReference type="InterPro" id="IPR029043">
    <property type="entry name" value="GcvT/YgfZ_C"/>
</dbReference>
<feature type="domain" description="Aminomethyltransferase C-terminal" evidence="5">
    <location>
        <begin position="908"/>
        <end position="992"/>
    </location>
</feature>
<dbReference type="GO" id="GO:0016491">
    <property type="term" value="F:oxidoreductase activity"/>
    <property type="evidence" value="ECO:0007669"/>
    <property type="project" value="UniProtKB-KW"/>
</dbReference>
<dbReference type="Gene3D" id="1.10.10.1100">
    <property type="entry name" value="BFD-like [2Fe-2S]-binding domain"/>
    <property type="match status" value="1"/>
</dbReference>
<dbReference type="Pfam" id="PF08669">
    <property type="entry name" value="GCV_T_C"/>
    <property type="match status" value="1"/>
</dbReference>
<keyword evidence="2" id="KW-0560">Oxidoreductase</keyword>
<evidence type="ECO:0000256" key="1">
    <source>
        <dbReference type="ARBA" id="ARBA00008609"/>
    </source>
</evidence>
<proteinExistence type="inferred from homology"/>
<dbReference type="Pfam" id="PF17806">
    <property type="entry name" value="SO_alpha_A3"/>
    <property type="match status" value="1"/>
</dbReference>
<dbReference type="SUPFAM" id="SSF103025">
    <property type="entry name" value="Folate-binding domain"/>
    <property type="match status" value="1"/>
</dbReference>
<gene>
    <name evidence="7" type="primary">soxA</name>
    <name evidence="7" type="ORF">GCM10007276_13150</name>
</gene>
<dbReference type="InterPro" id="IPR036188">
    <property type="entry name" value="FAD/NAD-bd_sf"/>
</dbReference>
<evidence type="ECO:0000256" key="3">
    <source>
        <dbReference type="SAM" id="MobiDB-lite"/>
    </source>
</evidence>
<dbReference type="InterPro" id="IPR042204">
    <property type="entry name" value="2Fe-2S-bd_N"/>
</dbReference>
<feature type="domain" description="GCVT N-terminal" evidence="4">
    <location>
        <begin position="641"/>
        <end position="888"/>
    </location>
</feature>
<protein>
    <submittedName>
        <fullName evidence="7">Sarcosine oxidase subunit alpha</fullName>
    </submittedName>
</protein>
<dbReference type="Gene3D" id="3.30.1360.120">
    <property type="entry name" value="Probable tRNA modification gtpase trme, domain 1"/>
    <property type="match status" value="1"/>
</dbReference>
<reference evidence="7" key="2">
    <citation type="submission" date="2020-09" db="EMBL/GenBank/DDBJ databases">
        <authorList>
            <person name="Sun Q."/>
            <person name="Sedlacek I."/>
        </authorList>
    </citation>
    <scope>NUCLEOTIDE SEQUENCE</scope>
    <source>
        <strain evidence="7">CCM 7684</strain>
    </source>
</reference>
<feature type="region of interest" description="Disordered" evidence="3">
    <location>
        <begin position="928"/>
        <end position="948"/>
    </location>
</feature>
<evidence type="ECO:0000256" key="2">
    <source>
        <dbReference type="ARBA" id="ARBA00023002"/>
    </source>
</evidence>
<dbReference type="InterPro" id="IPR013977">
    <property type="entry name" value="GcvT_C"/>
</dbReference>
<dbReference type="PANTHER" id="PTHR43757:SF2">
    <property type="entry name" value="AMINOMETHYLTRANSFERASE, MITOCHONDRIAL"/>
    <property type="match status" value="1"/>
</dbReference>
<accession>A0A8J2YGQ0</accession>
<dbReference type="Pfam" id="PF12831">
    <property type="entry name" value="FAD_oxidored"/>
    <property type="match status" value="1"/>
</dbReference>
<dbReference type="AlphaFoldDB" id="A0A8J2YGQ0"/>
<evidence type="ECO:0000259" key="6">
    <source>
        <dbReference type="Pfam" id="PF17806"/>
    </source>
</evidence>
<organism evidence="7 8">
    <name type="scientific">Agaricicola taiwanensis</name>
    <dbReference type="NCBI Taxonomy" id="591372"/>
    <lineage>
        <taxon>Bacteria</taxon>
        <taxon>Pseudomonadati</taxon>
        <taxon>Pseudomonadota</taxon>
        <taxon>Alphaproteobacteria</taxon>
        <taxon>Rhodobacterales</taxon>
        <taxon>Paracoccaceae</taxon>
        <taxon>Agaricicola</taxon>
    </lineage>
</organism>
<dbReference type="Pfam" id="PF01571">
    <property type="entry name" value="GCV_T"/>
    <property type="match status" value="1"/>
</dbReference>
<dbReference type="Pfam" id="PF13510">
    <property type="entry name" value="Fer2_4"/>
    <property type="match status" value="1"/>
</dbReference>
<name>A0A8J2YGQ0_9RHOB</name>
<dbReference type="Gene3D" id="3.50.50.60">
    <property type="entry name" value="FAD/NAD(P)-binding domain"/>
    <property type="match status" value="3"/>
</dbReference>
<evidence type="ECO:0000259" key="5">
    <source>
        <dbReference type="Pfam" id="PF08669"/>
    </source>
</evidence>
<comment type="caution">
    <text evidence="7">The sequence shown here is derived from an EMBL/GenBank/DDBJ whole genome shotgun (WGS) entry which is preliminary data.</text>
</comment>
<dbReference type="PRINTS" id="PR00368">
    <property type="entry name" value="FADPNR"/>
</dbReference>
<dbReference type="Proteomes" id="UP000602745">
    <property type="component" value="Unassembled WGS sequence"/>
</dbReference>
<keyword evidence="8" id="KW-1185">Reference proteome</keyword>
<dbReference type="Gene3D" id="3.10.20.440">
    <property type="entry name" value="2Fe-2S iron-sulphur cluster binding domain, sarcosine oxidase, alpha subunit, N-terminal domain"/>
    <property type="match status" value="1"/>
</dbReference>
<evidence type="ECO:0000259" key="4">
    <source>
        <dbReference type="Pfam" id="PF01571"/>
    </source>
</evidence>
<dbReference type="InterPro" id="IPR006222">
    <property type="entry name" value="GCVT_N"/>
</dbReference>
<reference evidence="7" key="1">
    <citation type="journal article" date="2014" name="Int. J. Syst. Evol. Microbiol.">
        <title>Complete genome sequence of Corynebacterium casei LMG S-19264T (=DSM 44701T), isolated from a smear-ripened cheese.</title>
        <authorList>
            <consortium name="US DOE Joint Genome Institute (JGI-PGF)"/>
            <person name="Walter F."/>
            <person name="Albersmeier A."/>
            <person name="Kalinowski J."/>
            <person name="Ruckert C."/>
        </authorList>
    </citation>
    <scope>NUCLEOTIDE SEQUENCE</scope>
    <source>
        <strain evidence="7">CCM 7684</strain>
    </source>
</reference>
<dbReference type="InterPro" id="IPR027266">
    <property type="entry name" value="TrmE/GcvT-like"/>
</dbReference>
<evidence type="ECO:0000313" key="7">
    <source>
        <dbReference type="EMBL" id="GGE37060.1"/>
    </source>
</evidence>
<dbReference type="RefSeq" id="WP_188408863.1">
    <property type="nucleotide sequence ID" value="NZ_BMCP01000001.1"/>
</dbReference>
<dbReference type="SUPFAM" id="SSF51905">
    <property type="entry name" value="FAD/NAD(P)-binding domain"/>
    <property type="match status" value="1"/>
</dbReference>
<dbReference type="InterPro" id="IPR028896">
    <property type="entry name" value="GcvT/YgfZ/DmdA"/>
</dbReference>
<comment type="similarity">
    <text evidence="1">Belongs to the GcvT family.</text>
</comment>
<evidence type="ECO:0000313" key="8">
    <source>
        <dbReference type="Proteomes" id="UP000602745"/>
    </source>
</evidence>
<dbReference type="InterPro" id="IPR041117">
    <property type="entry name" value="SoxA_A3"/>
</dbReference>
<dbReference type="SUPFAM" id="SSF101790">
    <property type="entry name" value="Aminomethyltransferase beta-barrel domain"/>
    <property type="match status" value="1"/>
</dbReference>
<sequence length="996" mass="106829">MKAPPHRIKDQPGTRFGRLIDRSQPLDFRFDGRRLTGVAGDTVASALLANGLKIAGRSFKLHRPRGTLGIGAEEPNALVTVEEAGHRTPNLRATMVSVTPGMVVESQNRWPSLRRDIAGFTNLMKPLLPPGFYYKTFKWPAKLWPFYERLIRKAGGLGRAPATAPDDRYEHVHLHVDVLVAGGGLAGICAAEAAAAEGLTVLLAEETSRLGGIADGYDGSIDGLFLLDWIRARVAALAALPNVHILTQAPVVALHEHGYSWLVEKLSGPSGPDVPRERLWKVRARETVVATGAHEKPLVFPDNDRPGIMLATAARLNLRRYAVAPGQHAVVVTSGDEGYRTALDLNAAGVDVELVVDLRLRPDSPMVDIGKAMGLRVSHGSAPVAVGSIWGGASIDSVTVANRLVIEGPALKREIFCDTVLMSGGWSPAAQLIGNLGTRLPFDAALGAYRPGDLPAGVHVVGAANGAFNAADVAAQGWQAGEAAALRLKAGKKSPLNRIAADIDVTRDDPAEPVGMLPDTARRSEEARAFVDFHNDVTVGDLRIAVREGYRDAEHVKRYTALGLGPDQGKTTHANAAVVLAKLTGIDIERQPHVTFRPPWTPISFGVIAGPRQGRGFRPIRRSPIETLIAGETSLRDSSELWQRPSCYPQVGEGEEEAVRREARMVRSNVGVMDVSTLGKFLMAGSDAARFLDLILSTDVGDMLPGAARYALLLDDGGFVIDDGVVACLAPNRYLLTTTTARAEKTRAHLERWRQTEWPGLDVHVIDETERWGQFLLSGPQAREVLETIEGGAELLAGRSVAEGLLANSPARVLRTRYTGERSFEIAVPTGRTPALWSLLREKGATPFGLQTLERLRLEAGHIAIGHETDGTVTPFDLGLGHLVSAQKADFIGKHGLMRADLTRAKRKQLVGLIPEDATVVPAPGTQIVETPAASPPRRTSGHITSSGFSPAAGRAVALALIANGRSRIGKTVTFFHAGEARQAQVTEPGFLKARP</sequence>
<dbReference type="PANTHER" id="PTHR43757">
    <property type="entry name" value="AMINOMETHYLTRANSFERASE"/>
    <property type="match status" value="1"/>
</dbReference>
<dbReference type="InterPro" id="IPR041854">
    <property type="entry name" value="BFD-like_2Fe2S-bd_dom_sf"/>
</dbReference>
<feature type="domain" description="SoxA A3" evidence="6">
    <location>
        <begin position="527"/>
        <end position="610"/>
    </location>
</feature>
<dbReference type="PRINTS" id="PR00469">
    <property type="entry name" value="PNDRDTASEII"/>
</dbReference>